<proteinExistence type="predicted"/>
<dbReference type="InterPro" id="IPR036397">
    <property type="entry name" value="RNaseH_sf"/>
</dbReference>
<feature type="compositionally biased region" description="Basic residues" evidence="1">
    <location>
        <begin position="470"/>
        <end position="479"/>
    </location>
</feature>
<feature type="domain" description="DDE-1" evidence="2">
    <location>
        <begin position="234"/>
        <end position="364"/>
    </location>
</feature>
<keyword evidence="3" id="KW-0255">Endonuclease</keyword>
<keyword evidence="3" id="KW-0540">Nuclease</keyword>
<dbReference type="Proteomes" id="UP001281761">
    <property type="component" value="Unassembled WGS sequence"/>
</dbReference>
<evidence type="ECO:0000256" key="1">
    <source>
        <dbReference type="SAM" id="MobiDB-lite"/>
    </source>
</evidence>
<name>A0ABQ9WPH3_9EUKA</name>
<reference evidence="3 4" key="1">
    <citation type="journal article" date="2022" name="bioRxiv">
        <title>Genomics of Preaxostyla Flagellates Illuminates Evolutionary Transitions and the Path Towards Mitochondrial Loss.</title>
        <authorList>
            <person name="Novak L.V.F."/>
            <person name="Treitli S.C."/>
            <person name="Pyrih J."/>
            <person name="Halakuc P."/>
            <person name="Pipaliya S.V."/>
            <person name="Vacek V."/>
            <person name="Brzon O."/>
            <person name="Soukal P."/>
            <person name="Eme L."/>
            <person name="Dacks J.B."/>
            <person name="Karnkowska A."/>
            <person name="Elias M."/>
            <person name="Hampl V."/>
        </authorList>
    </citation>
    <scope>NUCLEOTIDE SEQUENCE [LARGE SCALE GENOMIC DNA]</scope>
    <source>
        <strain evidence="3">NAU3</strain>
        <tissue evidence="3">Gut</tissue>
    </source>
</reference>
<dbReference type="InterPro" id="IPR050863">
    <property type="entry name" value="CenT-Element_Derived"/>
</dbReference>
<protein>
    <submittedName>
        <fullName evidence="3">DDE superfamily endonuclease</fullName>
    </submittedName>
</protein>
<dbReference type="Pfam" id="PF03184">
    <property type="entry name" value="DDE_1"/>
    <property type="match status" value="1"/>
</dbReference>
<comment type="caution">
    <text evidence="3">The sequence shown here is derived from an EMBL/GenBank/DDBJ whole genome shotgun (WGS) entry which is preliminary data.</text>
</comment>
<feature type="region of interest" description="Disordered" evidence="1">
    <location>
        <begin position="439"/>
        <end position="486"/>
    </location>
</feature>
<dbReference type="GO" id="GO:0004519">
    <property type="term" value="F:endonuclease activity"/>
    <property type="evidence" value="ECO:0007669"/>
    <property type="project" value="UniProtKB-KW"/>
</dbReference>
<dbReference type="Gene3D" id="3.30.420.10">
    <property type="entry name" value="Ribonuclease H-like superfamily/Ribonuclease H"/>
    <property type="match status" value="1"/>
</dbReference>
<dbReference type="EMBL" id="JARBJD010000635">
    <property type="protein sequence ID" value="KAK2940647.1"/>
    <property type="molecule type" value="Genomic_DNA"/>
</dbReference>
<dbReference type="PANTHER" id="PTHR19303">
    <property type="entry name" value="TRANSPOSON"/>
    <property type="match status" value="1"/>
</dbReference>
<gene>
    <name evidence="3" type="ORF">BLNAU_24446</name>
</gene>
<accession>A0ABQ9WPH3</accession>
<keyword evidence="3" id="KW-0378">Hydrolase</keyword>
<dbReference type="PANTHER" id="PTHR19303:SF73">
    <property type="entry name" value="PROTEIN PDC2"/>
    <property type="match status" value="1"/>
</dbReference>
<keyword evidence="4" id="KW-1185">Reference proteome</keyword>
<evidence type="ECO:0000259" key="2">
    <source>
        <dbReference type="Pfam" id="PF03184"/>
    </source>
</evidence>
<dbReference type="InterPro" id="IPR004875">
    <property type="entry name" value="DDE_SF_endonuclease_dom"/>
</dbReference>
<organism evidence="3 4">
    <name type="scientific">Blattamonas nauphoetae</name>
    <dbReference type="NCBI Taxonomy" id="2049346"/>
    <lineage>
        <taxon>Eukaryota</taxon>
        <taxon>Metamonada</taxon>
        <taxon>Preaxostyla</taxon>
        <taxon>Oxymonadida</taxon>
        <taxon>Blattamonas</taxon>
    </lineage>
</organism>
<sequence length="486" mass="55755">MPKNKLEKGHVTSKEVFTEHIGPFFDPQLTEILYLEFVQLRGTSDAEKARWFVQRTNLVQPIKQIQGESISRGLGILPSTFSRAKSFQSKKKERGMGNRLLSDKEEEEVVQKAIDAFRTEKPWKLKDLRQTIHTDFGITVSHNFHHRLLSRQEDKLKHERFKPREVYRMRANPADIERHNDEITKVFDETPWSFIFHTDESQYHAWEDCSTQKFLVPVDQQSENHIPVSRSEKAMTLLPCLCLDGSSEIPFFVIGTTIDVLKMAQIGVVHGRDCLVYQSTSQWVDSDLFTQWIERILVPTIYHRRAALKLPDQKAVLITDGLKVHGTDEVRKILESHNIQLYLLPPNSSHLTQPCDLGIFGVWKMRINELRGRECDTTIEELIAIATCAYIQSTCPISVRSAFRSAGLEVSLTDDGLLPTVNHKKLELIAQKLRGENVSISPKKEPTRRKTRPQPFGIILAFSQDPEKKKQSKKCKSKKATPATHT</sequence>
<evidence type="ECO:0000313" key="3">
    <source>
        <dbReference type="EMBL" id="KAK2940647.1"/>
    </source>
</evidence>
<evidence type="ECO:0000313" key="4">
    <source>
        <dbReference type="Proteomes" id="UP001281761"/>
    </source>
</evidence>